<name>A0A1E5NDM9_9SPIR</name>
<keyword evidence="1" id="KW-0812">Transmembrane</keyword>
<organism evidence="2 3">
    <name type="scientific">Brachyspira hampsonii</name>
    <dbReference type="NCBI Taxonomy" id="1287055"/>
    <lineage>
        <taxon>Bacteria</taxon>
        <taxon>Pseudomonadati</taxon>
        <taxon>Spirochaetota</taxon>
        <taxon>Spirochaetia</taxon>
        <taxon>Brachyspirales</taxon>
        <taxon>Brachyspiraceae</taxon>
        <taxon>Brachyspira</taxon>
    </lineage>
</organism>
<proteinExistence type="predicted"/>
<gene>
    <name evidence="2" type="ORF">BFL38_05690</name>
</gene>
<keyword evidence="1" id="KW-0472">Membrane</keyword>
<keyword evidence="1" id="KW-1133">Transmembrane helix</keyword>
<dbReference type="EMBL" id="MDCO01000011">
    <property type="protein sequence ID" value="OEJ14262.1"/>
    <property type="molecule type" value="Genomic_DNA"/>
</dbReference>
<feature type="transmembrane region" description="Helical" evidence="1">
    <location>
        <begin position="33"/>
        <end position="51"/>
    </location>
</feature>
<accession>A0A1E5NDM9</accession>
<dbReference type="AlphaFoldDB" id="A0A1E5NDM9"/>
<protein>
    <submittedName>
        <fullName evidence="2">Uncharacterized protein</fullName>
    </submittedName>
</protein>
<comment type="caution">
    <text evidence="2">The sequence shown here is derived from an EMBL/GenBank/DDBJ whole genome shotgun (WGS) entry which is preliminary data.</text>
</comment>
<dbReference type="Proteomes" id="UP000095247">
    <property type="component" value="Unassembled WGS sequence"/>
</dbReference>
<evidence type="ECO:0000313" key="2">
    <source>
        <dbReference type="EMBL" id="OEJ14262.1"/>
    </source>
</evidence>
<evidence type="ECO:0000313" key="3">
    <source>
        <dbReference type="Proteomes" id="UP000095247"/>
    </source>
</evidence>
<sequence length="76" mass="8762">MTFLDKEQSLFYQLAFLLKNIKNKCSRNLFKSFGQFFALIIFITAEGGIFLKKYYHGGGLMLVQKLTYKNILGGIE</sequence>
<reference evidence="2 3" key="1">
    <citation type="submission" date="2016-08" db="EMBL/GenBank/DDBJ databases">
        <title>Characterization and recognition of Brachyspira hampsonii sp. nov., a novel intestinal spirochete that is pathogenic to pigs.</title>
        <authorList>
            <person name="Mirajkar N."/>
            <person name="La T."/>
            <person name="Phillips N."/>
            <person name="Hampson D."/>
            <person name="Gebhart C."/>
        </authorList>
    </citation>
    <scope>NUCLEOTIDE SEQUENCE [LARGE SCALE GENOMIC DNA]</scope>
    <source>
        <strain evidence="2 3">P280/1</strain>
    </source>
</reference>
<evidence type="ECO:0000256" key="1">
    <source>
        <dbReference type="SAM" id="Phobius"/>
    </source>
</evidence>